<reference evidence="8" key="1">
    <citation type="submission" date="2020-10" db="EMBL/GenBank/DDBJ databases">
        <authorList>
            <person name="Gilroy R."/>
        </authorList>
    </citation>
    <scope>NUCLEOTIDE SEQUENCE</scope>
    <source>
        <strain evidence="8">CHK33-4379</strain>
    </source>
</reference>
<name>A0A9D1GVH7_9FIRM</name>
<evidence type="ECO:0000256" key="6">
    <source>
        <dbReference type="SAM" id="Phobius"/>
    </source>
</evidence>
<dbReference type="PIRSF" id="PIRSF006483">
    <property type="entry name" value="Membrane_protein_YitT"/>
    <property type="match status" value="1"/>
</dbReference>
<keyword evidence="2" id="KW-1003">Cell membrane</keyword>
<dbReference type="EMBL" id="DVLL01000019">
    <property type="protein sequence ID" value="HIT59040.1"/>
    <property type="molecule type" value="Genomic_DNA"/>
</dbReference>
<evidence type="ECO:0000259" key="7">
    <source>
        <dbReference type="Pfam" id="PF10035"/>
    </source>
</evidence>
<feature type="domain" description="DUF2179" evidence="7">
    <location>
        <begin position="232"/>
        <end position="285"/>
    </location>
</feature>
<feature type="transmembrane region" description="Helical" evidence="6">
    <location>
        <begin position="12"/>
        <end position="34"/>
    </location>
</feature>
<evidence type="ECO:0000313" key="9">
    <source>
        <dbReference type="Proteomes" id="UP000824136"/>
    </source>
</evidence>
<dbReference type="Gene3D" id="3.30.70.120">
    <property type="match status" value="1"/>
</dbReference>
<evidence type="ECO:0000256" key="4">
    <source>
        <dbReference type="ARBA" id="ARBA00022989"/>
    </source>
</evidence>
<dbReference type="Pfam" id="PF10035">
    <property type="entry name" value="DUF2179"/>
    <property type="match status" value="1"/>
</dbReference>
<evidence type="ECO:0000256" key="5">
    <source>
        <dbReference type="ARBA" id="ARBA00023136"/>
    </source>
</evidence>
<dbReference type="PANTHER" id="PTHR33545:SF5">
    <property type="entry name" value="UPF0750 MEMBRANE PROTEIN YITT"/>
    <property type="match status" value="1"/>
</dbReference>
<proteinExistence type="predicted"/>
<dbReference type="Pfam" id="PF02588">
    <property type="entry name" value="YitT_membrane"/>
    <property type="match status" value="1"/>
</dbReference>
<dbReference type="InterPro" id="IPR051461">
    <property type="entry name" value="UPF0750_membrane"/>
</dbReference>
<dbReference type="InterPro" id="IPR003740">
    <property type="entry name" value="YitT"/>
</dbReference>
<evidence type="ECO:0000256" key="3">
    <source>
        <dbReference type="ARBA" id="ARBA00022692"/>
    </source>
</evidence>
<protein>
    <submittedName>
        <fullName evidence="8">YitT family protein</fullName>
    </submittedName>
</protein>
<dbReference type="Proteomes" id="UP000824136">
    <property type="component" value="Unassembled WGS sequence"/>
</dbReference>
<comment type="caution">
    <text evidence="8">The sequence shown here is derived from an EMBL/GenBank/DDBJ whole genome shotgun (WGS) entry which is preliminary data.</text>
</comment>
<feature type="transmembrane region" description="Helical" evidence="6">
    <location>
        <begin position="77"/>
        <end position="95"/>
    </location>
</feature>
<dbReference type="PANTHER" id="PTHR33545">
    <property type="entry name" value="UPF0750 MEMBRANE PROTEIN YITT-RELATED"/>
    <property type="match status" value="1"/>
</dbReference>
<keyword evidence="3 6" id="KW-0812">Transmembrane</keyword>
<evidence type="ECO:0000256" key="1">
    <source>
        <dbReference type="ARBA" id="ARBA00004651"/>
    </source>
</evidence>
<feature type="transmembrane region" description="Helical" evidence="6">
    <location>
        <begin position="157"/>
        <end position="178"/>
    </location>
</feature>
<dbReference type="InterPro" id="IPR019264">
    <property type="entry name" value="DUF2179"/>
</dbReference>
<organism evidence="8 9">
    <name type="scientific">Candidatus Faeciplasma pullistercoris</name>
    <dbReference type="NCBI Taxonomy" id="2840800"/>
    <lineage>
        <taxon>Bacteria</taxon>
        <taxon>Bacillati</taxon>
        <taxon>Bacillota</taxon>
        <taxon>Clostridia</taxon>
        <taxon>Eubacteriales</taxon>
        <taxon>Oscillospiraceae</taxon>
        <taxon>Oscillospiraceae incertae sedis</taxon>
        <taxon>Candidatus Faeciplasma</taxon>
    </lineage>
</organism>
<gene>
    <name evidence="8" type="ORF">IAC39_04960</name>
</gene>
<feature type="transmembrane region" description="Helical" evidence="6">
    <location>
        <begin position="115"/>
        <end position="136"/>
    </location>
</feature>
<evidence type="ECO:0000313" key="8">
    <source>
        <dbReference type="EMBL" id="HIT59040.1"/>
    </source>
</evidence>
<evidence type="ECO:0000256" key="2">
    <source>
        <dbReference type="ARBA" id="ARBA00022475"/>
    </source>
</evidence>
<keyword evidence="5 6" id="KW-0472">Membrane</keyword>
<sequence length="299" mass="33353">MNKIFRKTFEYLAITLIAVLSALCYVIFIFPNSFAPAGFNGIATMIQHIFDINAGYLSLIFNIPFIIAVYLLVDKEFAVKSAVFIIVFSGALILMDDPFLNLDPFIYQTDNGTSTILGPVVSGILNGALLGQVIMYNSCSGGTELVAVLIHKFKPAYNFMWVTFVLNSAVAIVSYFVYGYELEPVMLCILYSYFYSNVSDRMLKGSREAIRFEIITNYPNEVANEIIEKLGHSATLVNAEGCYTHEQKSMLICVINKDQITKLKQILKKYPGTFASISNVSNTVGQFADKRKKSTTITE</sequence>
<dbReference type="AlphaFoldDB" id="A0A9D1GVH7"/>
<keyword evidence="4 6" id="KW-1133">Transmembrane helix</keyword>
<dbReference type="GO" id="GO:0005886">
    <property type="term" value="C:plasma membrane"/>
    <property type="evidence" value="ECO:0007669"/>
    <property type="project" value="UniProtKB-SubCell"/>
</dbReference>
<accession>A0A9D1GVH7</accession>
<feature type="transmembrane region" description="Helical" evidence="6">
    <location>
        <begin position="54"/>
        <end position="72"/>
    </location>
</feature>
<reference evidence="8" key="2">
    <citation type="journal article" date="2021" name="PeerJ">
        <title>Extensive microbial diversity within the chicken gut microbiome revealed by metagenomics and culture.</title>
        <authorList>
            <person name="Gilroy R."/>
            <person name="Ravi A."/>
            <person name="Getino M."/>
            <person name="Pursley I."/>
            <person name="Horton D.L."/>
            <person name="Alikhan N.F."/>
            <person name="Baker D."/>
            <person name="Gharbi K."/>
            <person name="Hall N."/>
            <person name="Watson M."/>
            <person name="Adriaenssens E.M."/>
            <person name="Foster-Nyarko E."/>
            <person name="Jarju S."/>
            <person name="Secka A."/>
            <person name="Antonio M."/>
            <person name="Oren A."/>
            <person name="Chaudhuri R.R."/>
            <person name="La Ragione R."/>
            <person name="Hildebrand F."/>
            <person name="Pallen M.J."/>
        </authorList>
    </citation>
    <scope>NUCLEOTIDE SEQUENCE</scope>
    <source>
        <strain evidence="8">CHK33-4379</strain>
    </source>
</reference>
<comment type="subcellular location">
    <subcellularLocation>
        <location evidence="1">Cell membrane</location>
        <topology evidence="1">Multi-pass membrane protein</topology>
    </subcellularLocation>
</comment>
<dbReference type="InterPro" id="IPR015867">
    <property type="entry name" value="N-reg_PII/ATP_PRibTrfase_C"/>
</dbReference>
<dbReference type="CDD" id="cd16380">
    <property type="entry name" value="YitT_C"/>
    <property type="match status" value="1"/>
</dbReference>